<evidence type="ECO:0000313" key="13">
    <source>
        <dbReference type="Proteomes" id="UP000034841"/>
    </source>
</evidence>
<evidence type="ECO:0000256" key="1">
    <source>
        <dbReference type="ARBA" id="ARBA00004477"/>
    </source>
</evidence>
<dbReference type="GO" id="GO:0016255">
    <property type="term" value="P:attachment of GPI anchor to protein"/>
    <property type="evidence" value="ECO:0007669"/>
    <property type="project" value="InterPro"/>
</dbReference>
<keyword evidence="9" id="KW-0325">Glycoprotein</keyword>
<protein>
    <recommendedName>
        <fullName evidence="14">GPI transamidase component PIG-S</fullName>
    </recommendedName>
</protein>
<keyword evidence="5 11" id="KW-0812">Transmembrane</keyword>
<dbReference type="Proteomes" id="UP000034841">
    <property type="component" value="Unassembled WGS sequence"/>
</dbReference>
<keyword evidence="4" id="KW-0337">GPI-anchor biosynthesis</keyword>
<keyword evidence="7 11" id="KW-1133">Transmembrane helix</keyword>
<reference evidence="12 13" key="1">
    <citation type="submission" date="2015-04" db="EMBL/GenBank/DDBJ databases">
        <title>Genome sequence of Ceratocystis platani, a major pathogen of plane trees.</title>
        <authorList>
            <person name="Belbahri L."/>
        </authorList>
    </citation>
    <scope>NUCLEOTIDE SEQUENCE [LARGE SCALE GENOMIC DNA]</scope>
    <source>
        <strain evidence="12 13">CFO</strain>
    </source>
</reference>
<evidence type="ECO:0000256" key="4">
    <source>
        <dbReference type="ARBA" id="ARBA00022502"/>
    </source>
</evidence>
<dbReference type="GO" id="GO:0042765">
    <property type="term" value="C:GPI-anchor transamidase complex"/>
    <property type="evidence" value="ECO:0007669"/>
    <property type="project" value="InterPro"/>
</dbReference>
<evidence type="ECO:0008006" key="14">
    <source>
        <dbReference type="Google" id="ProtNLM"/>
    </source>
</evidence>
<dbReference type="EMBL" id="LBBL01000148">
    <property type="protein sequence ID" value="KKF94600.1"/>
    <property type="molecule type" value="Genomic_DNA"/>
</dbReference>
<evidence type="ECO:0000313" key="12">
    <source>
        <dbReference type="EMBL" id="KKF94600.1"/>
    </source>
</evidence>
<dbReference type="Pfam" id="PF10510">
    <property type="entry name" value="PIG-S"/>
    <property type="match status" value="2"/>
</dbReference>
<comment type="pathway">
    <text evidence="2">Glycolipid biosynthesis; glycosylphosphatidylinositol-anchor biosynthesis.</text>
</comment>
<keyword evidence="8 11" id="KW-0472">Membrane</keyword>
<organism evidence="12 13">
    <name type="scientific">Ceratocystis fimbriata f. sp. platani</name>
    <dbReference type="NCBI Taxonomy" id="88771"/>
    <lineage>
        <taxon>Eukaryota</taxon>
        <taxon>Fungi</taxon>
        <taxon>Dikarya</taxon>
        <taxon>Ascomycota</taxon>
        <taxon>Pezizomycotina</taxon>
        <taxon>Sordariomycetes</taxon>
        <taxon>Hypocreomycetidae</taxon>
        <taxon>Microascales</taxon>
        <taxon>Ceratocystidaceae</taxon>
        <taxon>Ceratocystis</taxon>
    </lineage>
</organism>
<proteinExistence type="inferred from homology"/>
<evidence type="ECO:0000256" key="3">
    <source>
        <dbReference type="ARBA" id="ARBA00005316"/>
    </source>
</evidence>
<accession>A0A0F8B3I5</accession>
<keyword evidence="6" id="KW-0256">Endoplasmic reticulum</keyword>
<evidence type="ECO:0000256" key="10">
    <source>
        <dbReference type="SAM" id="MobiDB-lite"/>
    </source>
</evidence>
<dbReference type="GO" id="GO:0006506">
    <property type="term" value="P:GPI anchor biosynthetic process"/>
    <property type="evidence" value="ECO:0007669"/>
    <property type="project" value="UniProtKB-UniPathway"/>
</dbReference>
<dbReference type="OrthoDB" id="28748at2759"/>
<dbReference type="PANTHER" id="PTHR21072">
    <property type="entry name" value="GPI TRANSAMIDASE COMPONENT PIG-S"/>
    <property type="match status" value="1"/>
</dbReference>
<feature type="transmembrane region" description="Helical" evidence="11">
    <location>
        <begin position="35"/>
        <end position="54"/>
    </location>
</feature>
<evidence type="ECO:0000256" key="8">
    <source>
        <dbReference type="ARBA" id="ARBA00023136"/>
    </source>
</evidence>
<comment type="similarity">
    <text evidence="3">Belongs to the PIGS family.</text>
</comment>
<dbReference type="InterPro" id="IPR019540">
    <property type="entry name" value="PtdIno-glycan_biosynth_class_S"/>
</dbReference>
<dbReference type="UniPathway" id="UPA00196"/>
<evidence type="ECO:0000256" key="7">
    <source>
        <dbReference type="ARBA" id="ARBA00022989"/>
    </source>
</evidence>
<name>A0A0F8B3I5_CERFI</name>
<comment type="caution">
    <text evidence="12">The sequence shown here is derived from an EMBL/GenBank/DDBJ whole genome shotgun (WGS) entry which is preliminary data.</text>
</comment>
<feature type="transmembrane region" description="Helical" evidence="11">
    <location>
        <begin position="431"/>
        <end position="451"/>
    </location>
</feature>
<feature type="compositionally biased region" description="Polar residues" evidence="10">
    <location>
        <begin position="1"/>
        <end position="17"/>
    </location>
</feature>
<evidence type="ECO:0000256" key="6">
    <source>
        <dbReference type="ARBA" id="ARBA00022824"/>
    </source>
</evidence>
<evidence type="ECO:0000256" key="9">
    <source>
        <dbReference type="ARBA" id="ARBA00023180"/>
    </source>
</evidence>
<evidence type="ECO:0000256" key="5">
    <source>
        <dbReference type="ARBA" id="ARBA00022692"/>
    </source>
</evidence>
<evidence type="ECO:0000256" key="11">
    <source>
        <dbReference type="SAM" id="Phobius"/>
    </source>
</evidence>
<keyword evidence="13" id="KW-1185">Reference proteome</keyword>
<dbReference type="AlphaFoldDB" id="A0A0F8B3I5"/>
<sequence>MTSTGPAVVVPQNTVATETKKQPPPEPLAHQRRRMVVVFSFWAVVLFLGIPIWWKLTAIHRAALPLEQMQQWSDGRVSVRASSISDPDAETLVRLTQHAIDDLNDFSGHHLRLQLDSSDPAAADSRPAPALTIDLKPGDSISANLDSHTPVLSVTYPPSAVPSHSAASSSLATYIASELQATFAEERAILLYLTSEIASPNSRGHGLSAQLTEALDKRTTRLLQYAPTYHLTFSLFTAGATPNGWDVESAIRQYIEPMLTVLKPIHNFTIDTQVQLYSPPGVHSPVLGKEDLSSFINGAEWSLPPAIGEAPTINFILFVGNQTIQLAQSNSQSEPGTSQSWLIPKWGSVYLLPLPSDVDYVPADILKDPMLTFTGHLLSLLGTPQSGFLPLRLSTLSRALEHARIADAEAERAFFEKSMVGQLYFPDEHKIAVYLPLLGPVGTALFMGLISEVKAWKKRRREKTLAKAQKSQ</sequence>
<evidence type="ECO:0000256" key="2">
    <source>
        <dbReference type="ARBA" id="ARBA00004687"/>
    </source>
</evidence>
<feature type="region of interest" description="Disordered" evidence="10">
    <location>
        <begin position="1"/>
        <end position="27"/>
    </location>
</feature>
<dbReference type="PANTHER" id="PTHR21072:SF13">
    <property type="entry name" value="GPI TRANSAMIDASE COMPONENT PIG-S"/>
    <property type="match status" value="1"/>
</dbReference>
<comment type="subcellular location">
    <subcellularLocation>
        <location evidence="1">Endoplasmic reticulum membrane</location>
        <topology evidence="1">Multi-pass membrane protein</topology>
    </subcellularLocation>
</comment>
<gene>
    <name evidence="12" type="ORF">CFO_g3051</name>
</gene>